<organism evidence="2 3">
    <name type="scientific">Austropuccinia psidii MF-1</name>
    <dbReference type="NCBI Taxonomy" id="1389203"/>
    <lineage>
        <taxon>Eukaryota</taxon>
        <taxon>Fungi</taxon>
        <taxon>Dikarya</taxon>
        <taxon>Basidiomycota</taxon>
        <taxon>Pucciniomycotina</taxon>
        <taxon>Pucciniomycetes</taxon>
        <taxon>Pucciniales</taxon>
        <taxon>Sphaerophragmiaceae</taxon>
        <taxon>Austropuccinia</taxon>
    </lineage>
</organism>
<keyword evidence="3" id="KW-1185">Reference proteome</keyword>
<feature type="region of interest" description="Disordered" evidence="1">
    <location>
        <begin position="35"/>
        <end position="81"/>
    </location>
</feature>
<reference evidence="2" key="1">
    <citation type="submission" date="2021-03" db="EMBL/GenBank/DDBJ databases">
        <title>Draft genome sequence of rust myrtle Austropuccinia psidii MF-1, a brazilian biotype.</title>
        <authorList>
            <person name="Quecine M.C."/>
            <person name="Pachon D.M.R."/>
            <person name="Bonatelli M.L."/>
            <person name="Correr F.H."/>
            <person name="Franceschini L.M."/>
            <person name="Leite T.F."/>
            <person name="Margarido G.R.A."/>
            <person name="Almeida C.A."/>
            <person name="Ferrarezi J.A."/>
            <person name="Labate C.A."/>
        </authorList>
    </citation>
    <scope>NUCLEOTIDE SEQUENCE</scope>
    <source>
        <strain evidence="2">MF-1</strain>
    </source>
</reference>
<proteinExistence type="predicted"/>
<evidence type="ECO:0000313" key="3">
    <source>
        <dbReference type="Proteomes" id="UP000765509"/>
    </source>
</evidence>
<name>A0A9Q3FIP4_9BASI</name>
<comment type="caution">
    <text evidence="2">The sequence shown here is derived from an EMBL/GenBank/DDBJ whole genome shotgun (WGS) entry which is preliminary data.</text>
</comment>
<gene>
    <name evidence="2" type="ORF">O181_077452</name>
</gene>
<accession>A0A9Q3FIP4</accession>
<dbReference type="AlphaFoldDB" id="A0A9Q3FIP4"/>
<evidence type="ECO:0000256" key="1">
    <source>
        <dbReference type="SAM" id="MobiDB-lite"/>
    </source>
</evidence>
<feature type="compositionally biased region" description="Polar residues" evidence="1">
    <location>
        <begin position="53"/>
        <end position="67"/>
    </location>
</feature>
<evidence type="ECO:0000313" key="2">
    <source>
        <dbReference type="EMBL" id="MBW0537737.1"/>
    </source>
</evidence>
<protein>
    <submittedName>
        <fullName evidence="2">Uncharacterized protein</fullName>
    </submittedName>
</protein>
<dbReference type="Proteomes" id="UP000765509">
    <property type="component" value="Unassembled WGS sequence"/>
</dbReference>
<dbReference type="EMBL" id="AVOT02042328">
    <property type="protein sequence ID" value="MBW0537737.1"/>
    <property type="molecule type" value="Genomic_DNA"/>
</dbReference>
<sequence>MLLQIHQGVINFWHILKTFLKGEEIVKWSNLWNPLSSKPQIKKKKEPSREEGTVTSTSKPKANQTPQEGKKNKRKNWKQPYSPSYRIPIIQKDAMENVFRMVRTLI</sequence>